<dbReference type="InterPro" id="IPR020821">
    <property type="entry name" value="ENPP1-3/EXOG-like_nuc-like"/>
</dbReference>
<reference evidence="4 5" key="1">
    <citation type="submission" date="2018-10" db="EMBL/GenBank/DDBJ databases">
        <title>Genome assembly for a Yunnan-Guizhou Plateau 3E fish, Anabarilius grahami (Regan), and its evolutionary and genetic applications.</title>
        <authorList>
            <person name="Jiang W."/>
        </authorList>
    </citation>
    <scope>NUCLEOTIDE SEQUENCE [LARGE SCALE GENOMIC DNA]</scope>
    <source>
        <strain evidence="4">AG-KIZ</strain>
        <tissue evidence="4">Muscle</tissue>
    </source>
</reference>
<gene>
    <name evidence="4" type="ORF">DPX16_2563</name>
</gene>
<dbReference type="SMART" id="SM00892">
    <property type="entry name" value="Endonuclease_NS"/>
    <property type="match status" value="1"/>
</dbReference>
<dbReference type="SMART" id="SM00477">
    <property type="entry name" value="NUC"/>
    <property type="match status" value="1"/>
</dbReference>
<dbReference type="Pfam" id="PF01223">
    <property type="entry name" value="Endonuclease_NS"/>
    <property type="match status" value="1"/>
</dbReference>
<dbReference type="InterPro" id="IPR001604">
    <property type="entry name" value="Endo_G_ENPP1-like_dom"/>
</dbReference>
<dbReference type="PANTHER" id="PTHR21472">
    <property type="entry name" value="ENDONUCLEASE DOMAIN-CONTAINING 1 PROTEIN ENDOD1"/>
    <property type="match status" value="1"/>
</dbReference>
<accession>A0A3N0XGM5</accession>
<dbReference type="GO" id="GO:0003676">
    <property type="term" value="F:nucleic acid binding"/>
    <property type="evidence" value="ECO:0007669"/>
    <property type="project" value="InterPro"/>
</dbReference>
<feature type="chain" id="PRO_5018092707" evidence="1">
    <location>
        <begin position="20"/>
        <end position="591"/>
    </location>
</feature>
<keyword evidence="5" id="KW-1185">Reference proteome</keyword>
<evidence type="ECO:0000256" key="1">
    <source>
        <dbReference type="SAM" id="SignalP"/>
    </source>
</evidence>
<name>A0A3N0XGM5_ANAGA</name>
<keyword evidence="4" id="KW-0255">Endonuclease</keyword>
<feature type="domain" description="ENPP1-3/EXOG-like endonuclease/phosphodiesterase" evidence="2">
    <location>
        <begin position="59"/>
        <end position="277"/>
    </location>
</feature>
<dbReference type="AlphaFoldDB" id="A0A3N0XGM5"/>
<dbReference type="Gene3D" id="3.40.570.10">
    <property type="entry name" value="Extracellular Endonuclease, subunit A"/>
    <property type="match status" value="1"/>
</dbReference>
<comment type="caution">
    <text evidence="4">The sequence shown here is derived from an EMBL/GenBank/DDBJ whole genome shotgun (WGS) entry which is preliminary data.</text>
</comment>
<protein>
    <submittedName>
        <fullName evidence="4">Endonuclease domain-containing 1 protein</fullName>
    </submittedName>
</protein>
<dbReference type="OrthoDB" id="69221at2759"/>
<dbReference type="SUPFAM" id="SSF54060">
    <property type="entry name" value="His-Me finger endonucleases"/>
    <property type="match status" value="1"/>
</dbReference>
<dbReference type="InterPro" id="IPR044929">
    <property type="entry name" value="DNA/RNA_non-sp_Endonuclease_sf"/>
</dbReference>
<dbReference type="InterPro" id="IPR039015">
    <property type="entry name" value="ENDOD1"/>
</dbReference>
<keyword evidence="4" id="KW-0378">Hydrolase</keyword>
<dbReference type="GO" id="GO:0046872">
    <property type="term" value="F:metal ion binding"/>
    <property type="evidence" value="ECO:0007669"/>
    <property type="project" value="InterPro"/>
</dbReference>
<dbReference type="EMBL" id="RJVU01075211">
    <property type="protein sequence ID" value="ROI16516.1"/>
    <property type="molecule type" value="Genomic_DNA"/>
</dbReference>
<dbReference type="Proteomes" id="UP000281406">
    <property type="component" value="Unassembled WGS sequence"/>
</dbReference>
<organism evidence="4 5">
    <name type="scientific">Anabarilius grahami</name>
    <name type="common">Kanglang fish</name>
    <name type="synonym">Barilius grahami</name>
    <dbReference type="NCBI Taxonomy" id="495550"/>
    <lineage>
        <taxon>Eukaryota</taxon>
        <taxon>Metazoa</taxon>
        <taxon>Chordata</taxon>
        <taxon>Craniata</taxon>
        <taxon>Vertebrata</taxon>
        <taxon>Euteleostomi</taxon>
        <taxon>Actinopterygii</taxon>
        <taxon>Neopterygii</taxon>
        <taxon>Teleostei</taxon>
        <taxon>Ostariophysi</taxon>
        <taxon>Cypriniformes</taxon>
        <taxon>Xenocyprididae</taxon>
        <taxon>Xenocypridinae</taxon>
        <taxon>Xenocypridinae incertae sedis</taxon>
        <taxon>Anabarilius</taxon>
    </lineage>
</organism>
<evidence type="ECO:0000313" key="4">
    <source>
        <dbReference type="EMBL" id="ROI16516.1"/>
    </source>
</evidence>
<dbReference type="PANTHER" id="PTHR21472:SF21">
    <property type="entry name" value="ENDONUCLEASE DOMAIN-CONTAINING 1 PROTEIN-LIKE-RELATED"/>
    <property type="match status" value="1"/>
</dbReference>
<dbReference type="GO" id="GO:0016787">
    <property type="term" value="F:hydrolase activity"/>
    <property type="evidence" value="ECO:0007669"/>
    <property type="project" value="InterPro"/>
</dbReference>
<dbReference type="GO" id="GO:0004519">
    <property type="term" value="F:endonuclease activity"/>
    <property type="evidence" value="ECO:0007669"/>
    <property type="project" value="UniProtKB-KW"/>
</dbReference>
<keyword evidence="4" id="KW-0540">Nuclease</keyword>
<feature type="signal peptide" evidence="1">
    <location>
        <begin position="1"/>
        <end position="19"/>
    </location>
</feature>
<keyword evidence="1" id="KW-0732">Signal</keyword>
<dbReference type="InterPro" id="IPR044925">
    <property type="entry name" value="His-Me_finger_sf"/>
</dbReference>
<proteinExistence type="predicted"/>
<feature type="domain" description="DNA/RNA non-specific endonuclease/pyrophosphatase/phosphodiesterase" evidence="3">
    <location>
        <begin position="58"/>
        <end position="284"/>
    </location>
</feature>
<evidence type="ECO:0000259" key="2">
    <source>
        <dbReference type="SMART" id="SM00477"/>
    </source>
</evidence>
<evidence type="ECO:0000313" key="5">
    <source>
        <dbReference type="Proteomes" id="UP000281406"/>
    </source>
</evidence>
<sequence>MFVLALLTCIMLRAFSAQAKVVPSFKECEEFFFKNKEPEGMDQNTIKICQMYKEGESTHSYYATLYSVHDRIPIYSAYRFDYACIKAVGRTNIWHIEPQISQSENQHEYMVRETQNNKNTYKSNQATSSDYSDTGYDRGHLNPNSFQYSNGRKATFTLTNAAPMNPCFNQKHWNKWERTLRSFLVNTAFRAKVYIVTGTVPNANIRIPQRESSEDPERVTVPSHIWTAVCFEHQDSTESFSFGFIGQNQLEGGISLMNISELNNQLSRLYSQHSSSSIQIFDDDCFAHNNKFSKVQAWFNELINLPENQKEQMSSGIQNTHRAVIMTIGSSFEMKKVKVTEMRVKLNFDSLSTYNTVTEELKMFAGSACLITNVKSLVRNQDELRKRDVSKVSDAVECLLVSEKQRTAADGSPCSSVSEFSDICICKSGGKTKLCCSTPCLYQHKLKGYRCYSGERQTECSPRYSLITIKGEKCLEDHPCATYGYDYYWCKTEHGYIKDNWGYCSPPLWRSKAENGKYCHSNHACAKYGKSQPWCYTDDGKKNKCCISDDCYSAVNGKTCRSDHPCGYHDYSYLWCYTDYKDNWDYCCTNC</sequence>
<evidence type="ECO:0000259" key="3">
    <source>
        <dbReference type="SMART" id="SM00892"/>
    </source>
</evidence>